<keyword evidence="5" id="KW-0206">Cytoskeleton</keyword>
<dbReference type="AlphaFoldDB" id="A0A2G5TGG3"/>
<dbReference type="Pfam" id="PF00596">
    <property type="entry name" value="Aldolase_II"/>
    <property type="match status" value="1"/>
</dbReference>
<dbReference type="STRING" id="1611254.A0A2G5TGG3"/>
<evidence type="ECO:0000256" key="3">
    <source>
        <dbReference type="ARBA" id="ARBA00006274"/>
    </source>
</evidence>
<sequence length="632" mass="70666">MSEDSDYGVDNIPSTGKKSKTPVVLNQRYETVSGRKCLLFSTTMNRVDFISVMQHAEQNPELINDAPPATPGFNECEVFVNDKRIQKSDLCTDDFTPWYRGGIKKSLERQHSYFYTLNAHGHFDPSPKIFATHVLRITVYILGSCHGLNKKVMRMVRMASNENCLPSLIVYTFQSGFERPVPSSPAILKREELDDVQRSANLQSGPSASVVKRDREDSCEPKSKTRRMSCGSSEVSQNPMKRPKEEPPEEESLAGQPLDQNLKTPKEEPVEEEEEESREKEANENQSENTANRDISDNSSINNRSSLFSVQPTTLANSLSYRKHQNRNFQNYEMFSAGVLSNATVPAPMFHPHITPIADLDKDTSIDPDEVVQRNKLAALYRLVDLFRWSQGIYNHITVRVSNDPDEILINAFGQLYNEVSASSLIKVDLDGTVINGGSTDFGVNQAGYVLHSAVHRARPEIKCVVHLHHPSVVAVSAQKCGLLPISQEAMIVGEVGYHEYRGILIDEAERALLVRDLGDRHVMILRNHGFVVCGESVEHALSVTYHLIIACETQVKTVPGGNTDNVHFPAHSAIKQVYQVACNGGGGVNRQNGHVNSTQWRKGELEWQAYMRQLDAQGYVTGHDYNCKPCN</sequence>
<keyword evidence="5" id="KW-0963">Cytoplasm</keyword>
<dbReference type="EMBL" id="PDUG01000005">
    <property type="protein sequence ID" value="PIC26414.1"/>
    <property type="molecule type" value="Genomic_DNA"/>
</dbReference>
<feature type="domain" description="Class II aldolase/adducin N-terminal" evidence="7">
    <location>
        <begin position="375"/>
        <end position="556"/>
    </location>
</feature>
<evidence type="ECO:0000256" key="5">
    <source>
        <dbReference type="ARBA" id="ARBA00023212"/>
    </source>
</evidence>
<evidence type="ECO:0000259" key="7">
    <source>
        <dbReference type="SMART" id="SM01007"/>
    </source>
</evidence>
<dbReference type="PANTHER" id="PTHR10672:SF42">
    <property type="entry name" value="ADDUCIN-RELATED PROTEIN 2"/>
    <property type="match status" value="1"/>
</dbReference>
<comment type="caution">
    <text evidence="8">The sequence shown here is derived from an EMBL/GenBank/DDBJ whole genome shotgun (WGS) entry which is preliminary data.</text>
</comment>
<accession>A0A2G5TGG3</accession>
<name>A0A2G5TGG3_9PELO</name>
<proteinExistence type="inferred from homology"/>
<evidence type="ECO:0000256" key="1">
    <source>
        <dbReference type="ARBA" id="ARBA00004245"/>
    </source>
</evidence>
<dbReference type="SUPFAM" id="SSF53639">
    <property type="entry name" value="AraD/HMP-PK domain-like"/>
    <property type="match status" value="1"/>
</dbReference>
<feature type="compositionally biased region" description="Polar residues" evidence="6">
    <location>
        <begin position="230"/>
        <end position="239"/>
    </location>
</feature>
<dbReference type="InterPro" id="IPR036409">
    <property type="entry name" value="Aldolase_II/adducin_N_sf"/>
</dbReference>
<dbReference type="InterPro" id="IPR001303">
    <property type="entry name" value="Aldolase_II/adducin_N"/>
</dbReference>
<comment type="subcellular location">
    <subcellularLocation>
        <location evidence="2">Cell membrane</location>
        <topology evidence="2">Peripheral membrane protein</topology>
        <orientation evidence="2">Cytoplasmic side</orientation>
    </subcellularLocation>
    <subcellularLocation>
        <location evidence="1">Cytoplasm</location>
        <location evidence="1">Cytoskeleton</location>
    </subcellularLocation>
</comment>
<dbReference type="GO" id="GO:0051015">
    <property type="term" value="F:actin filament binding"/>
    <property type="evidence" value="ECO:0007669"/>
    <property type="project" value="TreeGrafter"/>
</dbReference>
<dbReference type="PANTHER" id="PTHR10672">
    <property type="entry name" value="ADDUCIN"/>
    <property type="match status" value="1"/>
</dbReference>
<keyword evidence="4" id="KW-0009">Actin-binding</keyword>
<dbReference type="OrthoDB" id="3238794at2759"/>
<dbReference type="Gene3D" id="3.40.225.10">
    <property type="entry name" value="Class II aldolase/adducin N-terminal domain"/>
    <property type="match status" value="1"/>
</dbReference>
<protein>
    <recommendedName>
        <fullName evidence="7">Class II aldolase/adducin N-terminal domain-containing protein</fullName>
    </recommendedName>
</protein>
<evidence type="ECO:0000256" key="6">
    <source>
        <dbReference type="SAM" id="MobiDB-lite"/>
    </source>
</evidence>
<feature type="compositionally biased region" description="Basic and acidic residues" evidence="6">
    <location>
        <begin position="211"/>
        <end position="223"/>
    </location>
</feature>
<dbReference type="Proteomes" id="UP000230233">
    <property type="component" value="Chromosome V"/>
</dbReference>
<dbReference type="SMART" id="SM01007">
    <property type="entry name" value="Aldolase_II"/>
    <property type="match status" value="1"/>
</dbReference>
<feature type="region of interest" description="Disordered" evidence="6">
    <location>
        <begin position="197"/>
        <end position="306"/>
    </location>
</feature>
<dbReference type="GO" id="GO:0005856">
    <property type="term" value="C:cytoskeleton"/>
    <property type="evidence" value="ECO:0007669"/>
    <property type="project" value="UniProtKB-SubCell"/>
</dbReference>
<reference evidence="9" key="1">
    <citation type="submission" date="2017-10" db="EMBL/GenBank/DDBJ databases">
        <title>Rapid genome shrinkage in a self-fertile nematode reveals novel sperm competition proteins.</title>
        <authorList>
            <person name="Yin D."/>
            <person name="Schwarz E.M."/>
            <person name="Thomas C.G."/>
            <person name="Felde R.L."/>
            <person name="Korf I.F."/>
            <person name="Cutter A.D."/>
            <person name="Schartner C.M."/>
            <person name="Ralston E.J."/>
            <person name="Meyer B.J."/>
            <person name="Haag E.S."/>
        </authorList>
    </citation>
    <scope>NUCLEOTIDE SEQUENCE [LARGE SCALE GENOMIC DNA]</scope>
    <source>
        <strain evidence="9">JU1422</strain>
    </source>
</reference>
<comment type="similarity">
    <text evidence="3">Belongs to the aldolase class II family. Adducin subfamily.</text>
</comment>
<dbReference type="FunFam" id="3.40.225.10:FF:000013">
    <property type="entry name" value="Class II aldolase"/>
    <property type="match status" value="1"/>
</dbReference>
<evidence type="ECO:0000256" key="2">
    <source>
        <dbReference type="ARBA" id="ARBA00004413"/>
    </source>
</evidence>
<evidence type="ECO:0000313" key="8">
    <source>
        <dbReference type="EMBL" id="PIC26414.1"/>
    </source>
</evidence>
<organism evidence="8 9">
    <name type="scientific">Caenorhabditis nigoni</name>
    <dbReference type="NCBI Taxonomy" id="1611254"/>
    <lineage>
        <taxon>Eukaryota</taxon>
        <taxon>Metazoa</taxon>
        <taxon>Ecdysozoa</taxon>
        <taxon>Nematoda</taxon>
        <taxon>Chromadorea</taxon>
        <taxon>Rhabditida</taxon>
        <taxon>Rhabditina</taxon>
        <taxon>Rhabditomorpha</taxon>
        <taxon>Rhabditoidea</taxon>
        <taxon>Rhabditidae</taxon>
        <taxon>Peloderinae</taxon>
        <taxon>Caenorhabditis</taxon>
    </lineage>
</organism>
<evidence type="ECO:0000313" key="9">
    <source>
        <dbReference type="Proteomes" id="UP000230233"/>
    </source>
</evidence>
<feature type="compositionally biased region" description="Low complexity" evidence="6">
    <location>
        <begin position="297"/>
        <end position="306"/>
    </location>
</feature>
<dbReference type="GO" id="GO:0005886">
    <property type="term" value="C:plasma membrane"/>
    <property type="evidence" value="ECO:0007669"/>
    <property type="project" value="UniProtKB-SubCell"/>
</dbReference>
<gene>
    <name evidence="8" type="primary">Cni-add-2</name>
    <name evidence="8" type="synonym">Cnig_chr_V.g18995</name>
    <name evidence="8" type="ORF">B9Z55_018995</name>
</gene>
<dbReference type="NCBIfam" id="NF005451">
    <property type="entry name" value="PRK07044.1"/>
    <property type="match status" value="1"/>
</dbReference>
<evidence type="ECO:0000256" key="4">
    <source>
        <dbReference type="ARBA" id="ARBA00023203"/>
    </source>
</evidence>
<dbReference type="InterPro" id="IPR051017">
    <property type="entry name" value="Aldolase-II_Adducin_sf"/>
</dbReference>
<keyword evidence="9" id="KW-1185">Reference proteome</keyword>
<dbReference type="GO" id="GO:0014069">
    <property type="term" value="C:postsynaptic density"/>
    <property type="evidence" value="ECO:0007669"/>
    <property type="project" value="TreeGrafter"/>
</dbReference>
<feature type="compositionally biased region" description="Polar residues" evidence="6">
    <location>
        <begin position="198"/>
        <end position="207"/>
    </location>
</feature>